<evidence type="ECO:0000259" key="5">
    <source>
        <dbReference type="Pfam" id="PF02885"/>
    </source>
</evidence>
<dbReference type="AlphaFoldDB" id="A0A3N2DJY8"/>
<evidence type="ECO:0000256" key="3">
    <source>
        <dbReference type="ARBA" id="ARBA00022822"/>
    </source>
</evidence>
<dbReference type="SUPFAM" id="SSF47648">
    <property type="entry name" value="Nucleoside phosphorylase/phosphoribosyltransferase N-terminal domain"/>
    <property type="match status" value="1"/>
</dbReference>
<proteinExistence type="predicted"/>
<gene>
    <name evidence="6" type="ORF">EDC56_2714</name>
</gene>
<dbReference type="RefSeq" id="WP_123713066.1">
    <property type="nucleotide sequence ID" value="NZ_RKHR01000005.1"/>
</dbReference>
<evidence type="ECO:0000313" key="7">
    <source>
        <dbReference type="Proteomes" id="UP000275394"/>
    </source>
</evidence>
<evidence type="ECO:0000313" key="6">
    <source>
        <dbReference type="EMBL" id="ROS00078.1"/>
    </source>
</evidence>
<dbReference type="OrthoDB" id="9768896at2"/>
<dbReference type="InterPro" id="IPR005940">
    <property type="entry name" value="Anthranilate_Pribosyl_Tfrase"/>
</dbReference>
<dbReference type="GO" id="GO:0000162">
    <property type="term" value="P:L-tryptophan biosynthetic process"/>
    <property type="evidence" value="ECO:0007669"/>
    <property type="project" value="UniProtKB-KW"/>
</dbReference>
<dbReference type="InterPro" id="IPR036320">
    <property type="entry name" value="Glycosyl_Trfase_fam3_N_dom_sf"/>
</dbReference>
<feature type="domain" description="Glycosyl transferase family 3" evidence="4">
    <location>
        <begin position="112"/>
        <end position="266"/>
    </location>
</feature>
<dbReference type="GO" id="GO:0005829">
    <property type="term" value="C:cytosol"/>
    <property type="evidence" value="ECO:0007669"/>
    <property type="project" value="TreeGrafter"/>
</dbReference>
<keyword evidence="3" id="KW-0028">Amino-acid biosynthesis</keyword>
<reference evidence="6 7" key="1">
    <citation type="submission" date="2018-11" db="EMBL/GenBank/DDBJ databases">
        <title>Genomic Encyclopedia of Type Strains, Phase IV (KMG-IV): sequencing the most valuable type-strain genomes for metagenomic binning, comparative biology and taxonomic classification.</title>
        <authorList>
            <person name="Goeker M."/>
        </authorList>
    </citation>
    <scope>NUCLEOTIDE SEQUENCE [LARGE SCALE GENOMIC DNA]</scope>
    <source>
        <strain evidence="6 7">DSM 100316</strain>
    </source>
</reference>
<dbReference type="EMBL" id="RKHR01000005">
    <property type="protein sequence ID" value="ROS00078.1"/>
    <property type="molecule type" value="Genomic_DNA"/>
</dbReference>
<dbReference type="Proteomes" id="UP000275394">
    <property type="component" value="Unassembled WGS sequence"/>
</dbReference>
<dbReference type="NCBIfam" id="NF006564">
    <property type="entry name" value="PRK09071.1"/>
    <property type="match status" value="1"/>
</dbReference>
<dbReference type="PANTHER" id="PTHR43285">
    <property type="entry name" value="ANTHRANILATE PHOSPHORIBOSYLTRANSFERASE"/>
    <property type="match status" value="1"/>
</dbReference>
<sequence length="340" mass="38393">MNNKRKVDLVARPNEHPFAQYIRVIGKGKKGARSFTFEEATEAMRMVLRGEVSDFQLGAMLALLRVNEESPDELAGFVTAARDYINAPDDIQVDIDWSSYAGKRRQLPWYLLAALCLADNGHKIFMHGAKGHTAGRVYSEDILHHLGIVAATTWHQVREDLNQHNFSFMALDTLCPPLQRIIELRNEMGLRTPVHTLSRLLNPLLAPLSLQSVFHPAYAPSHQKAAQILQQQNALVIKGEAGEFERKPDASCSLLSVEDGELKEQQWPRMTAHRMPKLDELDISELTKVWRGESDNDYGHQAIIGTIALVLHQIGRSPDEDAATAMAEQYWSQRNLKRFN</sequence>
<feature type="domain" description="Glycosyl transferase family 3 N-terminal" evidence="5">
    <location>
        <begin position="24"/>
        <end position="83"/>
    </location>
</feature>
<keyword evidence="7" id="KW-1185">Reference proteome</keyword>
<organism evidence="6 7">
    <name type="scientific">Sinobacterium caligoides</name>
    <dbReference type="NCBI Taxonomy" id="933926"/>
    <lineage>
        <taxon>Bacteria</taxon>
        <taxon>Pseudomonadati</taxon>
        <taxon>Pseudomonadota</taxon>
        <taxon>Gammaproteobacteria</taxon>
        <taxon>Cellvibrionales</taxon>
        <taxon>Spongiibacteraceae</taxon>
        <taxon>Sinobacterium</taxon>
    </lineage>
</organism>
<dbReference type="InterPro" id="IPR000312">
    <property type="entry name" value="Glycosyl_Trfase_fam3"/>
</dbReference>
<dbReference type="InterPro" id="IPR035902">
    <property type="entry name" value="Nuc_phospho_transferase"/>
</dbReference>
<evidence type="ECO:0000259" key="4">
    <source>
        <dbReference type="Pfam" id="PF00591"/>
    </source>
</evidence>
<accession>A0A3N2DJY8</accession>
<keyword evidence="2 6" id="KW-0808">Transferase</keyword>
<keyword evidence="3" id="KW-0822">Tryptophan biosynthesis</keyword>
<dbReference type="Gene3D" id="3.40.1030.10">
    <property type="entry name" value="Nucleoside phosphorylase/phosphoribosyltransferase catalytic domain"/>
    <property type="match status" value="1"/>
</dbReference>
<dbReference type="Pfam" id="PF02885">
    <property type="entry name" value="Glycos_trans_3N"/>
    <property type="match status" value="1"/>
</dbReference>
<dbReference type="Pfam" id="PF00591">
    <property type="entry name" value="Glycos_transf_3"/>
    <property type="match status" value="1"/>
</dbReference>
<name>A0A3N2DJY8_9GAMM</name>
<dbReference type="GO" id="GO:0004048">
    <property type="term" value="F:anthranilate phosphoribosyltransferase activity"/>
    <property type="evidence" value="ECO:0007669"/>
    <property type="project" value="InterPro"/>
</dbReference>
<keyword evidence="3" id="KW-0057">Aromatic amino acid biosynthesis</keyword>
<evidence type="ECO:0000256" key="1">
    <source>
        <dbReference type="ARBA" id="ARBA00022676"/>
    </source>
</evidence>
<evidence type="ECO:0000256" key="2">
    <source>
        <dbReference type="ARBA" id="ARBA00022679"/>
    </source>
</evidence>
<protein>
    <submittedName>
        <fullName evidence="6">Anthranilate phosphoribosyltransferase</fullName>
    </submittedName>
</protein>
<dbReference type="InterPro" id="IPR017459">
    <property type="entry name" value="Glycosyl_Trfase_fam3_N_dom"/>
</dbReference>
<dbReference type="PANTHER" id="PTHR43285:SF4">
    <property type="entry name" value="TRANSFERASE"/>
    <property type="match status" value="1"/>
</dbReference>
<comment type="caution">
    <text evidence="6">The sequence shown here is derived from an EMBL/GenBank/DDBJ whole genome shotgun (WGS) entry which is preliminary data.</text>
</comment>
<dbReference type="SUPFAM" id="SSF52418">
    <property type="entry name" value="Nucleoside phosphorylase/phosphoribosyltransferase catalytic domain"/>
    <property type="match status" value="1"/>
</dbReference>
<dbReference type="Gene3D" id="1.20.970.10">
    <property type="entry name" value="Transferase, Pyrimidine Nucleoside Phosphorylase, Chain C"/>
    <property type="match status" value="1"/>
</dbReference>
<keyword evidence="1 6" id="KW-0328">Glycosyltransferase</keyword>